<dbReference type="PANTHER" id="PTHR42709">
    <property type="entry name" value="ALKALINE PHOSPHATASE LIKE PROTEIN"/>
    <property type="match status" value="1"/>
</dbReference>
<dbReference type="InterPro" id="IPR051311">
    <property type="entry name" value="DedA_domain"/>
</dbReference>
<proteinExistence type="predicted"/>
<protein>
    <submittedName>
        <fullName evidence="3">DedA family protein</fullName>
    </submittedName>
</protein>
<dbReference type="GO" id="GO:0005886">
    <property type="term" value="C:plasma membrane"/>
    <property type="evidence" value="ECO:0007669"/>
    <property type="project" value="TreeGrafter"/>
</dbReference>
<accession>A0A6L5Z571</accession>
<evidence type="ECO:0000313" key="4">
    <source>
        <dbReference type="Proteomes" id="UP000474957"/>
    </source>
</evidence>
<feature type="transmembrane region" description="Helical" evidence="1">
    <location>
        <begin position="136"/>
        <end position="159"/>
    </location>
</feature>
<organism evidence="3 4">
    <name type="scientific">Halovulum marinum</name>
    <dbReference type="NCBI Taxonomy" id="2662447"/>
    <lineage>
        <taxon>Bacteria</taxon>
        <taxon>Pseudomonadati</taxon>
        <taxon>Pseudomonadota</taxon>
        <taxon>Alphaproteobacteria</taxon>
        <taxon>Rhodobacterales</taxon>
        <taxon>Paracoccaceae</taxon>
        <taxon>Halovulum</taxon>
    </lineage>
</organism>
<dbReference type="Proteomes" id="UP000474957">
    <property type="component" value="Unassembled WGS sequence"/>
</dbReference>
<reference evidence="3 4" key="1">
    <citation type="submission" date="2019-10" db="EMBL/GenBank/DDBJ databases">
        <title>Cognatihalovulum marinum gen. nov. sp. nov., a new member of the family Rhodobacteraceae isolated from deep seawater of the Northwest Indian Ocean.</title>
        <authorList>
            <person name="Ruan C."/>
            <person name="Wang J."/>
            <person name="Zheng X."/>
            <person name="Song L."/>
            <person name="Zhu Y."/>
            <person name="Huang Y."/>
            <person name="Lu Z."/>
            <person name="Du W."/>
            <person name="Huang L."/>
            <person name="Dai X."/>
        </authorList>
    </citation>
    <scope>NUCLEOTIDE SEQUENCE [LARGE SCALE GENOMIC DNA]</scope>
    <source>
        <strain evidence="3 4">2CG4</strain>
    </source>
</reference>
<evidence type="ECO:0000313" key="3">
    <source>
        <dbReference type="EMBL" id="MSU91260.1"/>
    </source>
</evidence>
<comment type="caution">
    <text evidence="3">The sequence shown here is derived from an EMBL/GenBank/DDBJ whole genome shotgun (WGS) entry which is preliminary data.</text>
</comment>
<sequence>MLRRLYDWTLELADTRHALWALAVVAFVESSVFPVPPHLMVVPMVLAAPQRAWLIALVCTAASVAGGMLGYWIGAELFDSLGRPVLEFYGKAEKFEIFRAQFNEYGAWAVLFAGITPFPYKVITITSGATGLDFGVFMLASVLARGFVFFLLAAILWKFGPPVRAFIEKRFALVTTAAFAALLGGFALVRFL</sequence>
<dbReference type="PANTHER" id="PTHR42709:SF11">
    <property type="entry name" value="DEDA FAMILY PROTEIN"/>
    <property type="match status" value="1"/>
</dbReference>
<dbReference type="InterPro" id="IPR032816">
    <property type="entry name" value="VTT_dom"/>
</dbReference>
<gene>
    <name evidence="3" type="ORF">GE300_16890</name>
</gene>
<feature type="domain" description="VTT" evidence="2">
    <location>
        <begin position="48"/>
        <end position="155"/>
    </location>
</feature>
<keyword evidence="4" id="KW-1185">Reference proteome</keyword>
<feature type="transmembrane region" description="Helical" evidence="1">
    <location>
        <begin position="20"/>
        <end position="41"/>
    </location>
</feature>
<feature type="transmembrane region" description="Helical" evidence="1">
    <location>
        <begin position="53"/>
        <end position="73"/>
    </location>
</feature>
<keyword evidence="1" id="KW-0472">Membrane</keyword>
<keyword evidence="1" id="KW-0812">Transmembrane</keyword>
<dbReference type="AlphaFoldDB" id="A0A6L5Z571"/>
<dbReference type="EMBL" id="WIND01000017">
    <property type="protein sequence ID" value="MSU91260.1"/>
    <property type="molecule type" value="Genomic_DNA"/>
</dbReference>
<feature type="transmembrane region" description="Helical" evidence="1">
    <location>
        <begin position="171"/>
        <end position="191"/>
    </location>
</feature>
<dbReference type="RefSeq" id="WP_154448235.1">
    <property type="nucleotide sequence ID" value="NZ_WIND01000017.1"/>
</dbReference>
<evidence type="ECO:0000259" key="2">
    <source>
        <dbReference type="Pfam" id="PF09335"/>
    </source>
</evidence>
<dbReference type="Pfam" id="PF09335">
    <property type="entry name" value="VTT_dom"/>
    <property type="match status" value="1"/>
</dbReference>
<name>A0A6L5Z571_9RHOB</name>
<evidence type="ECO:0000256" key="1">
    <source>
        <dbReference type="SAM" id="Phobius"/>
    </source>
</evidence>
<keyword evidence="1" id="KW-1133">Transmembrane helix</keyword>